<keyword evidence="3" id="KW-1185">Reference proteome</keyword>
<organism evidence="2 3">
    <name type="scientific">Periophthalmus magnuspinnatus</name>
    <dbReference type="NCBI Taxonomy" id="409849"/>
    <lineage>
        <taxon>Eukaryota</taxon>
        <taxon>Metazoa</taxon>
        <taxon>Chordata</taxon>
        <taxon>Craniata</taxon>
        <taxon>Vertebrata</taxon>
        <taxon>Euteleostomi</taxon>
        <taxon>Actinopterygii</taxon>
        <taxon>Neopterygii</taxon>
        <taxon>Teleostei</taxon>
        <taxon>Neoteleostei</taxon>
        <taxon>Acanthomorphata</taxon>
        <taxon>Gobiaria</taxon>
        <taxon>Gobiiformes</taxon>
        <taxon>Gobioidei</taxon>
        <taxon>Gobiidae</taxon>
        <taxon>Oxudercinae</taxon>
        <taxon>Periophthalmus</taxon>
    </lineage>
</organism>
<feature type="compositionally biased region" description="Low complexity" evidence="1">
    <location>
        <begin position="1"/>
        <end position="10"/>
    </location>
</feature>
<dbReference type="Proteomes" id="UP000261520">
    <property type="component" value="Unplaced"/>
</dbReference>
<reference evidence="2" key="2">
    <citation type="submission" date="2025-09" db="UniProtKB">
        <authorList>
            <consortium name="Ensembl"/>
        </authorList>
    </citation>
    <scope>IDENTIFICATION</scope>
</reference>
<feature type="region of interest" description="Disordered" evidence="1">
    <location>
        <begin position="1"/>
        <end position="89"/>
    </location>
</feature>
<feature type="compositionally biased region" description="Polar residues" evidence="1">
    <location>
        <begin position="47"/>
        <end position="59"/>
    </location>
</feature>
<dbReference type="Ensembl" id="ENSPMGT00000024585.1">
    <property type="protein sequence ID" value="ENSPMGP00000023076.1"/>
    <property type="gene ID" value="ENSPMGG00000018681.1"/>
</dbReference>
<evidence type="ECO:0000313" key="2">
    <source>
        <dbReference type="Ensembl" id="ENSPMGP00000023076.1"/>
    </source>
</evidence>
<reference evidence="2" key="1">
    <citation type="submission" date="2025-08" db="UniProtKB">
        <authorList>
            <consortium name="Ensembl"/>
        </authorList>
    </citation>
    <scope>IDENTIFICATION</scope>
</reference>
<name>A0A3B4B3E2_9GOBI</name>
<feature type="compositionally biased region" description="Basic residues" evidence="1">
    <location>
        <begin position="73"/>
        <end position="84"/>
    </location>
</feature>
<evidence type="ECO:0000313" key="3">
    <source>
        <dbReference type="Proteomes" id="UP000261520"/>
    </source>
</evidence>
<sequence length="130" mass="14730">NRSSTTPSSATRRRDGAARGRPRKHPFPDDARTPNSKLEIKEDPDYSPTNLQTTPSPTNKRAAAGISSPQPAKRGRGRPPKSRRGLMLSPRVELERCPYLEVKKEEEEWDIDINEQVAYSRPEKLHNTPF</sequence>
<accession>A0A3B4B3E2</accession>
<protein>
    <submittedName>
        <fullName evidence="2">Uncharacterized protein</fullName>
    </submittedName>
</protein>
<proteinExistence type="predicted"/>
<dbReference type="AlphaFoldDB" id="A0A3B4B3E2"/>
<feature type="compositionally biased region" description="Basic and acidic residues" evidence="1">
    <location>
        <begin position="26"/>
        <end position="44"/>
    </location>
</feature>
<evidence type="ECO:0000256" key="1">
    <source>
        <dbReference type="SAM" id="MobiDB-lite"/>
    </source>
</evidence>